<feature type="active site" description="O-(5'-phospho-DNA)-serine intermediate" evidence="5 6">
    <location>
        <position position="13"/>
    </location>
</feature>
<evidence type="ECO:0000256" key="1">
    <source>
        <dbReference type="ARBA" id="ARBA00009913"/>
    </source>
</evidence>
<dbReference type="GO" id="GO:0015074">
    <property type="term" value="P:DNA integration"/>
    <property type="evidence" value="ECO:0007669"/>
    <property type="project" value="UniProtKB-KW"/>
</dbReference>
<dbReference type="AlphaFoldDB" id="A0A174BP03"/>
<reference evidence="8 9" key="1">
    <citation type="submission" date="2015-09" db="EMBL/GenBank/DDBJ databases">
        <authorList>
            <consortium name="Pathogen Informatics"/>
        </authorList>
    </citation>
    <scope>NUCLEOTIDE SEQUENCE [LARGE SCALE GENOMIC DNA]</scope>
    <source>
        <strain evidence="8 9">2789STDY5834841</strain>
    </source>
</reference>
<dbReference type="PROSITE" id="PS00397">
    <property type="entry name" value="RECOMBINASES_1"/>
    <property type="match status" value="1"/>
</dbReference>
<feature type="domain" description="Resolvase/invertase-type recombinase catalytic" evidence="7">
    <location>
        <begin position="5"/>
        <end position="138"/>
    </location>
</feature>
<organism evidence="8 9">
    <name type="scientific">[Ruminococcus] torques</name>
    <dbReference type="NCBI Taxonomy" id="33039"/>
    <lineage>
        <taxon>Bacteria</taxon>
        <taxon>Bacillati</taxon>
        <taxon>Bacillota</taxon>
        <taxon>Clostridia</taxon>
        <taxon>Lachnospirales</taxon>
        <taxon>Lachnospiraceae</taxon>
        <taxon>Mediterraneibacter</taxon>
    </lineage>
</organism>
<dbReference type="PROSITE" id="PS51736">
    <property type="entry name" value="RECOMBINASES_3"/>
    <property type="match status" value="1"/>
</dbReference>
<dbReference type="InterPro" id="IPR006118">
    <property type="entry name" value="Recombinase_CS"/>
</dbReference>
<dbReference type="InterPro" id="IPR050639">
    <property type="entry name" value="SSR_resolvase"/>
</dbReference>
<evidence type="ECO:0000256" key="6">
    <source>
        <dbReference type="PROSITE-ProRule" id="PRU10137"/>
    </source>
</evidence>
<dbReference type="PANTHER" id="PTHR30461:SF26">
    <property type="entry name" value="RESOLVASE HOMOLOG YNEB"/>
    <property type="match status" value="1"/>
</dbReference>
<name>A0A174BP03_9FIRM</name>
<protein>
    <submittedName>
        <fullName evidence="8">DNA-invertase hin</fullName>
    </submittedName>
</protein>
<dbReference type="InterPro" id="IPR036162">
    <property type="entry name" value="Resolvase-like_N_sf"/>
</dbReference>
<evidence type="ECO:0000313" key="9">
    <source>
        <dbReference type="Proteomes" id="UP000095787"/>
    </source>
</evidence>
<dbReference type="CDD" id="cd03768">
    <property type="entry name" value="SR_ResInv"/>
    <property type="match status" value="1"/>
</dbReference>
<dbReference type="GO" id="GO:0003677">
    <property type="term" value="F:DNA binding"/>
    <property type="evidence" value="ECO:0007669"/>
    <property type="project" value="UniProtKB-KW"/>
</dbReference>
<keyword evidence="4" id="KW-0233">DNA recombination</keyword>
<dbReference type="EMBL" id="CYZO01000016">
    <property type="protein sequence ID" value="CUO02782.1"/>
    <property type="molecule type" value="Genomic_DNA"/>
</dbReference>
<dbReference type="InterPro" id="IPR006119">
    <property type="entry name" value="Resolv_N"/>
</dbReference>
<evidence type="ECO:0000256" key="3">
    <source>
        <dbReference type="ARBA" id="ARBA00023125"/>
    </source>
</evidence>
<accession>A0A174BP03</accession>
<dbReference type="GO" id="GO:0000150">
    <property type="term" value="F:DNA strand exchange activity"/>
    <property type="evidence" value="ECO:0007669"/>
    <property type="project" value="InterPro"/>
</dbReference>
<gene>
    <name evidence="8" type="primary">hin</name>
    <name evidence="8" type="ORF">ERS852456_01415</name>
</gene>
<keyword evidence="2" id="KW-0229">DNA integration</keyword>
<dbReference type="Gene3D" id="3.40.50.1390">
    <property type="entry name" value="Resolvase, N-terminal catalytic domain"/>
    <property type="match status" value="1"/>
</dbReference>
<evidence type="ECO:0000256" key="5">
    <source>
        <dbReference type="PIRSR" id="PIRSR606118-50"/>
    </source>
</evidence>
<comment type="similarity">
    <text evidence="1">Belongs to the site-specific recombinase resolvase family.</text>
</comment>
<sequence>MTKGKNIAYVRVSTTDQNEARQNEALNKYNIDKWYVEKITGKDTNRPKLIEMLDFIREDDTVYVEEFSRLGRSTQDLLDIVQHIENKGAKFISIKENFDTKTPAGRLQMTMMAAIAEFERSMILERQREGIAIAKKEGKYKGRKKIKRTDIDIHYDRYMSRKASKTQIANELGISRNTLTRLFNEYEKTLSGGDQ</sequence>
<dbReference type="PANTHER" id="PTHR30461">
    <property type="entry name" value="DNA-INVERTASE FROM LAMBDOID PROPHAGE"/>
    <property type="match status" value="1"/>
</dbReference>
<keyword evidence="3" id="KW-0238">DNA-binding</keyword>
<evidence type="ECO:0000256" key="4">
    <source>
        <dbReference type="ARBA" id="ARBA00023172"/>
    </source>
</evidence>
<dbReference type="Proteomes" id="UP000095787">
    <property type="component" value="Unassembled WGS sequence"/>
</dbReference>
<dbReference type="Pfam" id="PF00239">
    <property type="entry name" value="Resolvase"/>
    <property type="match status" value="1"/>
</dbReference>
<proteinExistence type="inferred from homology"/>
<evidence type="ECO:0000259" key="7">
    <source>
        <dbReference type="PROSITE" id="PS51736"/>
    </source>
</evidence>
<dbReference type="RefSeq" id="WP_055158922.1">
    <property type="nucleotide sequence ID" value="NZ_CYZO01000016.1"/>
</dbReference>
<evidence type="ECO:0000256" key="2">
    <source>
        <dbReference type="ARBA" id="ARBA00022908"/>
    </source>
</evidence>
<dbReference type="SUPFAM" id="SSF53041">
    <property type="entry name" value="Resolvase-like"/>
    <property type="match status" value="1"/>
</dbReference>
<evidence type="ECO:0000313" key="8">
    <source>
        <dbReference type="EMBL" id="CUO02782.1"/>
    </source>
</evidence>
<dbReference type="SMART" id="SM00857">
    <property type="entry name" value="Resolvase"/>
    <property type="match status" value="1"/>
</dbReference>